<dbReference type="OrthoDB" id="9788916at2"/>
<organism evidence="2 3">
    <name type="scientific">Flavobacterium alkalisoli</name>
    <dbReference type="NCBI Taxonomy" id="2602769"/>
    <lineage>
        <taxon>Bacteria</taxon>
        <taxon>Pseudomonadati</taxon>
        <taxon>Bacteroidota</taxon>
        <taxon>Flavobacteriia</taxon>
        <taxon>Flavobacteriales</taxon>
        <taxon>Flavobacteriaceae</taxon>
        <taxon>Flavobacterium</taxon>
    </lineage>
</organism>
<keyword evidence="2" id="KW-0808">Transferase</keyword>
<dbReference type="InterPro" id="IPR000182">
    <property type="entry name" value="GNAT_dom"/>
</dbReference>
<dbReference type="InterPro" id="IPR016181">
    <property type="entry name" value="Acyl_CoA_acyltransferase"/>
</dbReference>
<dbReference type="RefSeq" id="WP_147584917.1">
    <property type="nucleotide sequence ID" value="NZ_CP042831.1"/>
</dbReference>
<protein>
    <submittedName>
        <fullName evidence="2">GNAT family N-acetyltransferase</fullName>
    </submittedName>
</protein>
<dbReference type="Pfam" id="PF13302">
    <property type="entry name" value="Acetyltransf_3"/>
    <property type="match status" value="1"/>
</dbReference>
<dbReference type="EMBL" id="CP042831">
    <property type="protein sequence ID" value="QEE51433.1"/>
    <property type="molecule type" value="Genomic_DNA"/>
</dbReference>
<dbReference type="PANTHER" id="PTHR43792">
    <property type="entry name" value="GNAT FAMILY, PUTATIVE (AFU_ORTHOLOGUE AFUA_3G00765)-RELATED-RELATED"/>
    <property type="match status" value="1"/>
</dbReference>
<evidence type="ECO:0000313" key="3">
    <source>
        <dbReference type="Proteomes" id="UP000321222"/>
    </source>
</evidence>
<evidence type="ECO:0000313" key="2">
    <source>
        <dbReference type="EMBL" id="QEE51433.1"/>
    </source>
</evidence>
<dbReference type="Gene3D" id="3.40.630.30">
    <property type="match status" value="1"/>
</dbReference>
<dbReference type="PANTHER" id="PTHR43792:SF16">
    <property type="entry name" value="N-ACETYLTRANSFERASE DOMAIN-CONTAINING PROTEIN"/>
    <property type="match status" value="1"/>
</dbReference>
<gene>
    <name evidence="2" type="ORF">FUA48_18220</name>
</gene>
<accession>A0A5B9FW61</accession>
<dbReference type="KEGG" id="fak:FUA48_18220"/>
<keyword evidence="3" id="KW-1185">Reference proteome</keyword>
<evidence type="ECO:0000259" key="1">
    <source>
        <dbReference type="PROSITE" id="PS51186"/>
    </source>
</evidence>
<dbReference type="InterPro" id="IPR051531">
    <property type="entry name" value="N-acetyltransferase"/>
</dbReference>
<feature type="domain" description="N-acetyltransferase" evidence="1">
    <location>
        <begin position="10"/>
        <end position="179"/>
    </location>
</feature>
<sequence length="179" mass="20604">MNPILESERLLFRELLPSDAEAMFEMDSDPEVHLYLGNNPVKSIDEVSDVIENIQWQYETFGLARMAVILKETNEFIGWAGLKRERNLKERGIFYDLGYRFLKRHWGKGYATESAKAFVDYGFTVLNLEKINAYADAANVASCKALEKAGLKNMESFELDGVEEIWYEILNPNIYAEKS</sequence>
<dbReference type="AlphaFoldDB" id="A0A5B9FW61"/>
<proteinExistence type="predicted"/>
<name>A0A5B9FW61_9FLAO</name>
<dbReference type="Proteomes" id="UP000321222">
    <property type="component" value="Chromosome"/>
</dbReference>
<reference evidence="2 3" key="1">
    <citation type="submission" date="2019-08" db="EMBL/GenBank/DDBJ databases">
        <title>Flavobacterium alkalisoli sp. nov., isolated from rhizosphere soil of Suaeda salsa.</title>
        <authorList>
            <person name="Sun J.-Q."/>
            <person name="Xu L."/>
        </authorList>
    </citation>
    <scope>NUCLEOTIDE SEQUENCE [LARGE SCALE GENOMIC DNA]</scope>
    <source>
        <strain evidence="2 3">XS-5</strain>
    </source>
</reference>
<dbReference type="GO" id="GO:0016747">
    <property type="term" value="F:acyltransferase activity, transferring groups other than amino-acyl groups"/>
    <property type="evidence" value="ECO:0007669"/>
    <property type="project" value="InterPro"/>
</dbReference>
<dbReference type="SUPFAM" id="SSF55729">
    <property type="entry name" value="Acyl-CoA N-acyltransferases (Nat)"/>
    <property type="match status" value="1"/>
</dbReference>
<dbReference type="PROSITE" id="PS51186">
    <property type="entry name" value="GNAT"/>
    <property type="match status" value="1"/>
</dbReference>